<evidence type="ECO:0000313" key="5">
    <source>
        <dbReference type="EMBL" id="BBE35610.1"/>
    </source>
</evidence>
<comment type="similarity">
    <text evidence="3">Belongs to the peptidase C56 family. HSP31-like subfamily.</text>
</comment>
<dbReference type="PANTHER" id="PTHR48094:SF11">
    <property type="entry name" value="GLUTATHIONE-INDEPENDENT GLYOXALASE HSP31-RELATED"/>
    <property type="match status" value="1"/>
</dbReference>
<dbReference type="Proteomes" id="UP000275727">
    <property type="component" value="Chromosome"/>
</dbReference>
<accession>A0AAD1D8Q5</accession>
<dbReference type="InterPro" id="IPR002818">
    <property type="entry name" value="DJ-1/PfpI"/>
</dbReference>
<dbReference type="SUPFAM" id="SSF52317">
    <property type="entry name" value="Class I glutamine amidotransferase-like"/>
    <property type="match status" value="1"/>
</dbReference>
<dbReference type="GO" id="GO:0005737">
    <property type="term" value="C:cytoplasm"/>
    <property type="evidence" value="ECO:0007669"/>
    <property type="project" value="TreeGrafter"/>
</dbReference>
<evidence type="ECO:0000256" key="1">
    <source>
        <dbReference type="ARBA" id="ARBA00023016"/>
    </source>
</evidence>
<evidence type="ECO:0000256" key="3">
    <source>
        <dbReference type="ARBA" id="ARBA00038493"/>
    </source>
</evidence>
<keyword evidence="6" id="KW-0645">Protease</keyword>
<keyword evidence="1" id="KW-0346">Stress response</keyword>
<keyword evidence="8" id="KW-1185">Reference proteome</keyword>
<dbReference type="Pfam" id="PF01965">
    <property type="entry name" value="DJ-1_PfpI"/>
    <property type="match status" value="1"/>
</dbReference>
<dbReference type="GO" id="GO:0006508">
    <property type="term" value="P:proteolysis"/>
    <property type="evidence" value="ECO:0007669"/>
    <property type="project" value="UniProtKB-KW"/>
</dbReference>
<keyword evidence="6" id="KW-0378">Hydrolase</keyword>
<organism evidence="5 7">
    <name type="scientific">Sphingosinicella microcystinivorans</name>
    <dbReference type="NCBI Taxonomy" id="335406"/>
    <lineage>
        <taxon>Bacteria</taxon>
        <taxon>Pseudomonadati</taxon>
        <taxon>Pseudomonadota</taxon>
        <taxon>Alphaproteobacteria</taxon>
        <taxon>Sphingomonadales</taxon>
        <taxon>Sphingosinicellaceae</taxon>
        <taxon>Sphingosinicella</taxon>
    </lineage>
</organism>
<feature type="domain" description="DJ-1/PfpI" evidence="4">
    <location>
        <begin position="27"/>
        <end position="222"/>
    </location>
</feature>
<dbReference type="KEGG" id="smic:SmB9_32680"/>
<name>A0AAD1D8Q5_SPHMI</name>
<reference evidence="5 7" key="1">
    <citation type="submission" date="2018-06" db="EMBL/GenBank/DDBJ databases">
        <title>Complete Genome Sequence of the Microcystin-Degrading Bacterium Sphingosinicella microcystinivorans Strain B-9.</title>
        <authorList>
            <person name="Jin H."/>
            <person name="Nishizawa T."/>
            <person name="Guo Y."/>
            <person name="Nishizawa A."/>
            <person name="Park H."/>
            <person name="Kato H."/>
            <person name="Tsuji K."/>
            <person name="Harada K."/>
        </authorList>
    </citation>
    <scope>NUCLEOTIDE SEQUENCE [LARGE SCALE GENOMIC DNA]</scope>
    <source>
        <strain evidence="5 7">B9</strain>
    </source>
</reference>
<sequence length="228" mass="23939">MSKIIFVVTSNNRLGNTGRSTGLWLEELASPYFVFRSAGLTIDIASPSGGAAPIDELSLSSPWLSEEGNRFINDRAVTAQLQNTLRLDDVDANAYDSVFFVGGLGAAWDFFPSEAARSVTETIFNNSGIVSGVCHGVLGLTNARAAGRENLLKGAAVTAVSNEEERMLGVAEIVPVLPEDLLKSLGSKYSCAAPLDRHVVVDGRIMTGQNPASAAPLARAVLVGLGCS</sequence>
<dbReference type="Gene3D" id="3.40.50.880">
    <property type="match status" value="1"/>
</dbReference>
<evidence type="ECO:0000259" key="4">
    <source>
        <dbReference type="Pfam" id="PF01965"/>
    </source>
</evidence>
<dbReference type="InterPro" id="IPR050325">
    <property type="entry name" value="Prot/Nucl_acid_deglycase"/>
</dbReference>
<dbReference type="RefSeq" id="WP_121052691.1">
    <property type="nucleotide sequence ID" value="NZ_AP018711.1"/>
</dbReference>
<dbReference type="PANTHER" id="PTHR48094">
    <property type="entry name" value="PROTEIN/NUCLEIC ACID DEGLYCASE DJ-1-RELATED"/>
    <property type="match status" value="1"/>
</dbReference>
<dbReference type="EMBL" id="RBWX01000010">
    <property type="protein sequence ID" value="RKS86345.1"/>
    <property type="molecule type" value="Genomic_DNA"/>
</dbReference>
<reference evidence="6 8" key="2">
    <citation type="submission" date="2018-10" db="EMBL/GenBank/DDBJ databases">
        <title>Genomic Encyclopedia of Type Strains, Phase IV (KMG-IV): sequencing the most valuable type-strain genomes for metagenomic binning, comparative biology and taxonomic classification.</title>
        <authorList>
            <person name="Goeker M."/>
        </authorList>
    </citation>
    <scope>NUCLEOTIDE SEQUENCE [LARGE SCALE GENOMIC DNA]</scope>
    <source>
        <strain evidence="6 8">DSM 19791</strain>
    </source>
</reference>
<keyword evidence="2" id="KW-0456">Lyase</keyword>
<evidence type="ECO:0000313" key="6">
    <source>
        <dbReference type="EMBL" id="RKS86345.1"/>
    </source>
</evidence>
<dbReference type="CDD" id="cd03141">
    <property type="entry name" value="GATase1_Hsp31_like"/>
    <property type="match status" value="1"/>
</dbReference>
<protein>
    <submittedName>
        <fullName evidence="5">Dimethylallyltransferase</fullName>
    </submittedName>
    <submittedName>
        <fullName evidence="6">Intracellular protease/amidase</fullName>
    </submittedName>
</protein>
<dbReference type="AlphaFoldDB" id="A0AAD1D8Q5"/>
<dbReference type="InterPro" id="IPR029062">
    <property type="entry name" value="Class_I_gatase-like"/>
</dbReference>
<dbReference type="GO" id="GO:0019243">
    <property type="term" value="P:methylglyoxal catabolic process to D-lactate via S-lactoyl-glutathione"/>
    <property type="evidence" value="ECO:0007669"/>
    <property type="project" value="TreeGrafter"/>
</dbReference>
<dbReference type="EMBL" id="AP018711">
    <property type="protein sequence ID" value="BBE35610.1"/>
    <property type="molecule type" value="Genomic_DNA"/>
</dbReference>
<gene>
    <name evidence="6" type="ORF">DFR51_3048</name>
    <name evidence="5" type="ORF">SmB9_32680</name>
</gene>
<dbReference type="Proteomes" id="UP000276029">
    <property type="component" value="Unassembled WGS sequence"/>
</dbReference>
<evidence type="ECO:0000256" key="2">
    <source>
        <dbReference type="ARBA" id="ARBA00023239"/>
    </source>
</evidence>
<dbReference type="GO" id="GO:0019172">
    <property type="term" value="F:glyoxalase III activity"/>
    <property type="evidence" value="ECO:0007669"/>
    <property type="project" value="TreeGrafter"/>
</dbReference>
<evidence type="ECO:0000313" key="7">
    <source>
        <dbReference type="Proteomes" id="UP000275727"/>
    </source>
</evidence>
<dbReference type="GO" id="GO:0008233">
    <property type="term" value="F:peptidase activity"/>
    <property type="evidence" value="ECO:0007669"/>
    <property type="project" value="UniProtKB-KW"/>
</dbReference>
<evidence type="ECO:0000313" key="8">
    <source>
        <dbReference type="Proteomes" id="UP000276029"/>
    </source>
</evidence>
<proteinExistence type="inferred from homology"/>